<feature type="compositionally biased region" description="Basic and acidic residues" evidence="1">
    <location>
        <begin position="1150"/>
        <end position="1162"/>
    </location>
</feature>
<feature type="compositionally biased region" description="Pro residues" evidence="1">
    <location>
        <begin position="1279"/>
        <end position="1297"/>
    </location>
</feature>
<feature type="compositionally biased region" description="Low complexity" evidence="1">
    <location>
        <begin position="1048"/>
        <end position="1060"/>
    </location>
</feature>
<feature type="compositionally biased region" description="Low complexity" evidence="1">
    <location>
        <begin position="1165"/>
        <end position="1190"/>
    </location>
</feature>
<comment type="caution">
    <text evidence="2">The sequence shown here is derived from an EMBL/GenBank/DDBJ whole genome shotgun (WGS) entry which is preliminary data.</text>
</comment>
<feature type="region of interest" description="Disordered" evidence="1">
    <location>
        <begin position="1132"/>
        <end position="1207"/>
    </location>
</feature>
<feature type="compositionally biased region" description="Low complexity" evidence="1">
    <location>
        <begin position="984"/>
        <end position="1000"/>
    </location>
</feature>
<evidence type="ECO:0000256" key="1">
    <source>
        <dbReference type="SAM" id="MobiDB-lite"/>
    </source>
</evidence>
<evidence type="ECO:0000313" key="2">
    <source>
        <dbReference type="EMBL" id="CAJ1378358.1"/>
    </source>
</evidence>
<feature type="region of interest" description="Disordered" evidence="1">
    <location>
        <begin position="850"/>
        <end position="873"/>
    </location>
</feature>
<proteinExistence type="predicted"/>
<dbReference type="Proteomes" id="UP001178507">
    <property type="component" value="Unassembled WGS sequence"/>
</dbReference>
<reference evidence="2" key="1">
    <citation type="submission" date="2023-08" db="EMBL/GenBank/DDBJ databases">
        <authorList>
            <person name="Chen Y."/>
            <person name="Shah S."/>
            <person name="Dougan E. K."/>
            <person name="Thang M."/>
            <person name="Chan C."/>
        </authorList>
    </citation>
    <scope>NUCLEOTIDE SEQUENCE</scope>
</reference>
<evidence type="ECO:0000313" key="3">
    <source>
        <dbReference type="Proteomes" id="UP001178507"/>
    </source>
</evidence>
<accession>A0AA36MSA5</accession>
<name>A0AA36MSA5_9DINO</name>
<feature type="region of interest" description="Disordered" evidence="1">
    <location>
        <begin position="1028"/>
        <end position="1071"/>
    </location>
</feature>
<organism evidence="2 3">
    <name type="scientific">Effrenium voratum</name>
    <dbReference type="NCBI Taxonomy" id="2562239"/>
    <lineage>
        <taxon>Eukaryota</taxon>
        <taxon>Sar</taxon>
        <taxon>Alveolata</taxon>
        <taxon>Dinophyceae</taxon>
        <taxon>Suessiales</taxon>
        <taxon>Symbiodiniaceae</taxon>
        <taxon>Effrenium</taxon>
    </lineage>
</organism>
<dbReference type="EMBL" id="CAUJNA010000535">
    <property type="protein sequence ID" value="CAJ1378358.1"/>
    <property type="molecule type" value="Genomic_DNA"/>
</dbReference>
<feature type="region of interest" description="Disordered" evidence="1">
    <location>
        <begin position="1273"/>
        <end position="1308"/>
    </location>
</feature>
<keyword evidence="3" id="KW-1185">Reference proteome</keyword>
<feature type="compositionally biased region" description="Pro residues" evidence="1">
    <location>
        <begin position="971"/>
        <end position="983"/>
    </location>
</feature>
<feature type="region of interest" description="Disordered" evidence="1">
    <location>
        <begin position="934"/>
        <end position="1000"/>
    </location>
</feature>
<gene>
    <name evidence="2" type="ORF">EVOR1521_LOCUS6923</name>
</gene>
<protein>
    <submittedName>
        <fullName evidence="2">Uncharacterized protein</fullName>
    </submittedName>
</protein>
<sequence>MAHPVREPVASFEYDMGGQDGALTFDEAVNQVGSKLEQFCDVIPNHPGTISQQFFDDVVYKKCAQGLYKELPEPWRLRKEPSVPYSMQIVILPDPSTPNAENGARESVLIFKHVYLHKNKLPVKDCSDCCCGMAMKFDWGTHTRVALMTFNFMLDKVGGKQIRFWCVQPKFQKKLTIDNQARADGYRFIRDQGPRANNQNQFMEWTDEQIHTPGSPIEGWQEGKVNQALHNYMRGRQNAKTLEYWPFTLKSFVDWFFDGVLVTMLPSIRQHGITWIGRTRTGKSLGSKTILFAQSKFEIDRDEREDLVPSIVTAKHLDFFKAEPITKYKPGVFDDGMLQKMDEEDATVWARYSSAQFDQGAGRQACNNPYDKAVDDKVYADMKDSIWSQTLLKKLFNGETIPSDIGSDNGFPAVGETEDLEQELAHIWDNMDDFPDNTEIQPSDEPSCEGNLIHKRFVNAICYDLNGPVSVLHEQKVCTSRNCRTSYGHNYGKKINTIGIQQLGNSVLFVNSKKAFALNFLKYHEELMFRGHVSALAVEHAYFATHSPHMSSENDIIVDFRKLYHTGLFHYLALKEFQPLDRHLSIVIDDEIPDNTIELYDAYCHGTLFPPMNKQKVKIVVGDGNMRLNMLCQEGPKRRTGRPRAGRASVGKHANGWFMVCDPSTGKILGLRVMKEPENTQHVLQMLDAVVWLYPKLNTFVYDRACSIVRAAHEEDSLGQIEHYIVDWFHAYRHNSKCKCNPRKVRKLGKIVKNVNTSICEQIFSWFRHYSTAFNELRTNRHKFVMLYMAKRHNLAVEANQAQSELLASQGVSLLAAVSQASAPVPAAASASSRPSAARLFDESPAEVSKRPSAQLFEGNPEAPVPSAAGLFDESPTKVAPKEIPASLPSGGQAPASGLGKLSAGLFNEEPALVSGAIARPSVVARDLFGDEPTVTKSLFGVPSGSAGSASGKRSPRQVEAQAAPESAPEEVPPAAPEIPAAPEPAATAEAPAAPEPAVIAAPEAPLTSAAPATPAVLASTAAGRLAALRRNDSGSDSDDWGPPPKSAGPAAPTSAGLTGEAAPKEPAAGLFGGVLPKASDAGLFGGASRASGAGLFGDATLKEPDAGLFGGAAPKKPDAGLLGEVPKTTSAGLFGDVSNPLQPQLVRKSSLDSHSDTEPEHQVPSALLALEPSAAPQAAPAPQAALAPQAPAPAPEGGSSLFGSSRAMRSIFDDDDDDFVVKPAEKGRSSLDALFGKANTSTGPVPAASPFAPPPVAASAAPATAAFADPLRGGGAPCPAPAPAEAPAPAPKPKVAPDPLGGLRVKP</sequence>